<organism evidence="3 4">
    <name type="scientific">Sorangium cellulosum (strain So ce56)</name>
    <name type="common">Polyangium cellulosum (strain So ce56)</name>
    <dbReference type="NCBI Taxonomy" id="448385"/>
    <lineage>
        <taxon>Bacteria</taxon>
        <taxon>Pseudomonadati</taxon>
        <taxon>Myxococcota</taxon>
        <taxon>Polyangia</taxon>
        <taxon>Polyangiales</taxon>
        <taxon>Polyangiaceae</taxon>
        <taxon>Sorangium</taxon>
    </lineage>
</organism>
<evidence type="ECO:0000313" key="4">
    <source>
        <dbReference type="Proteomes" id="UP000002139"/>
    </source>
</evidence>
<feature type="domain" description="Sulfatase-modifying factor enzyme-like" evidence="2">
    <location>
        <begin position="114"/>
        <end position="381"/>
    </location>
</feature>
<dbReference type="InterPro" id="IPR016187">
    <property type="entry name" value="CTDL_fold"/>
</dbReference>
<name>A9FAZ5_SORC5</name>
<dbReference type="GO" id="GO:0120147">
    <property type="term" value="F:formylglycine-generating oxidase activity"/>
    <property type="evidence" value="ECO:0007669"/>
    <property type="project" value="TreeGrafter"/>
</dbReference>
<dbReference type="AlphaFoldDB" id="A9FAZ5"/>
<proteinExistence type="predicted"/>
<dbReference type="HOGENOM" id="CLU_040926_0_0_7"/>
<evidence type="ECO:0000256" key="1">
    <source>
        <dbReference type="SAM" id="MobiDB-lite"/>
    </source>
</evidence>
<accession>A9FAZ5</accession>
<feature type="region of interest" description="Disordered" evidence="1">
    <location>
        <begin position="31"/>
        <end position="55"/>
    </location>
</feature>
<dbReference type="eggNOG" id="COG1262">
    <property type="taxonomic scope" value="Bacteria"/>
</dbReference>
<dbReference type="SUPFAM" id="SSF56436">
    <property type="entry name" value="C-type lectin-like"/>
    <property type="match status" value="1"/>
</dbReference>
<dbReference type="PROSITE" id="PS51257">
    <property type="entry name" value="PROKAR_LIPOPROTEIN"/>
    <property type="match status" value="1"/>
</dbReference>
<keyword evidence="4" id="KW-1185">Reference proteome</keyword>
<dbReference type="BioCyc" id="SCEL448385:SCE_RS39875-MONOMER"/>
<evidence type="ECO:0000259" key="2">
    <source>
        <dbReference type="Pfam" id="PF03781"/>
    </source>
</evidence>
<protein>
    <submittedName>
        <fullName evidence="3">Membrane protein</fullName>
    </submittedName>
</protein>
<dbReference type="OrthoDB" id="9768004at2"/>
<dbReference type="PANTHER" id="PTHR23150:SF19">
    <property type="entry name" value="FORMYLGLYCINE-GENERATING ENZYME"/>
    <property type="match status" value="1"/>
</dbReference>
<dbReference type="KEGG" id="scl:sce7790"/>
<dbReference type="STRING" id="448385.sce7790"/>
<gene>
    <name evidence="3" type="ordered locus">sce7790</name>
</gene>
<dbReference type="EMBL" id="AM746676">
    <property type="protein sequence ID" value="CAN97959.1"/>
    <property type="molecule type" value="Genomic_DNA"/>
</dbReference>
<dbReference type="InterPro" id="IPR005532">
    <property type="entry name" value="SUMF_dom"/>
</dbReference>
<dbReference type="Gene3D" id="3.90.1580.10">
    <property type="entry name" value="paralog of FGE (formylglycine-generating enzyme)"/>
    <property type="match status" value="1"/>
</dbReference>
<dbReference type="PANTHER" id="PTHR23150">
    <property type="entry name" value="SULFATASE MODIFYING FACTOR 1, 2"/>
    <property type="match status" value="1"/>
</dbReference>
<dbReference type="InterPro" id="IPR042095">
    <property type="entry name" value="SUMF_sf"/>
</dbReference>
<dbReference type="InterPro" id="IPR051043">
    <property type="entry name" value="Sulfatase_Mod_Factor_Kinase"/>
</dbReference>
<dbReference type="Proteomes" id="UP000002139">
    <property type="component" value="Chromosome"/>
</dbReference>
<reference evidence="3 4" key="1">
    <citation type="journal article" date="2007" name="Nat. Biotechnol.">
        <title>Complete genome sequence of the myxobacterium Sorangium cellulosum.</title>
        <authorList>
            <person name="Schneiker S."/>
            <person name="Perlova O."/>
            <person name="Kaiser O."/>
            <person name="Gerth K."/>
            <person name="Alici A."/>
            <person name="Altmeyer M.O."/>
            <person name="Bartels D."/>
            <person name="Bekel T."/>
            <person name="Beyer S."/>
            <person name="Bode E."/>
            <person name="Bode H.B."/>
            <person name="Bolten C.J."/>
            <person name="Choudhuri J.V."/>
            <person name="Doss S."/>
            <person name="Elnakady Y.A."/>
            <person name="Frank B."/>
            <person name="Gaigalat L."/>
            <person name="Goesmann A."/>
            <person name="Groeger C."/>
            <person name="Gross F."/>
            <person name="Jelsbak L."/>
            <person name="Jelsbak L."/>
            <person name="Kalinowski J."/>
            <person name="Kegler C."/>
            <person name="Knauber T."/>
            <person name="Konietzny S."/>
            <person name="Kopp M."/>
            <person name="Krause L."/>
            <person name="Krug D."/>
            <person name="Linke B."/>
            <person name="Mahmud T."/>
            <person name="Martinez-Arias R."/>
            <person name="McHardy A.C."/>
            <person name="Merai M."/>
            <person name="Meyer F."/>
            <person name="Mormann S."/>
            <person name="Munoz-Dorado J."/>
            <person name="Perez J."/>
            <person name="Pradella S."/>
            <person name="Rachid S."/>
            <person name="Raddatz G."/>
            <person name="Rosenau F."/>
            <person name="Rueckert C."/>
            <person name="Sasse F."/>
            <person name="Scharfe M."/>
            <person name="Schuster S.C."/>
            <person name="Suen G."/>
            <person name="Treuner-Lange A."/>
            <person name="Velicer G.J."/>
            <person name="Vorholter F.-J."/>
            <person name="Weissman K.J."/>
            <person name="Welch R.D."/>
            <person name="Wenzel S.C."/>
            <person name="Whitworth D.E."/>
            <person name="Wilhelm S."/>
            <person name="Wittmann C."/>
            <person name="Bloecker H."/>
            <person name="Puehler A."/>
            <person name="Mueller R."/>
        </authorList>
    </citation>
    <scope>NUCLEOTIDE SEQUENCE [LARGE SCALE GENOMIC DNA]</scope>
    <source>
        <strain evidence="4">So ce56</strain>
    </source>
</reference>
<feature type="compositionally biased region" description="Gly residues" evidence="1">
    <location>
        <begin position="39"/>
        <end position="55"/>
    </location>
</feature>
<dbReference type="Pfam" id="PF03781">
    <property type="entry name" value="FGE-sulfatase"/>
    <property type="match status" value="1"/>
</dbReference>
<sequence length="387" mass="38917">MAKSKSRGRGTWIWIIAALVLAGGCVEFRGADPEQDAPGEGGGGGGGAGGGATGGGAGGDATGGGGAGGDATGGGGAGGAGAGEAAAPRSCGSRELGTELLCGPEEISCCDSRLVPGGTFDRNFAGAREADGAYPATVSGFLLDTFEVTVGRFRAFVDAGGGTQASAPEAGAGEHSKIPGSGWSADWKGWLEEDTAALKAALHCDPPRSTWTDDAGPNENLPMNCVTWPEAFAFCAWDGGRLPTDAELNYAAAGGDEQRSYPWGEGIDLSRASYGCLGDADAAPACSLDDFSPVGSKPMGAGRWGHQDLAGGVSEFVRDSSDPLQIPCVDCARLDPSSMGNYVVVRGGSALDSEASLYTTSRGVYRIPGRYDPGMGVRCARNPPSAE</sequence>
<dbReference type="RefSeq" id="WP_012240398.1">
    <property type="nucleotide sequence ID" value="NC_010162.1"/>
</dbReference>
<evidence type="ECO:0000313" key="3">
    <source>
        <dbReference type="EMBL" id="CAN97959.1"/>
    </source>
</evidence>